<dbReference type="InterPro" id="IPR003441">
    <property type="entry name" value="NAC-dom"/>
</dbReference>
<name>A0AAV0M2W5_9ROSI</name>
<sequence>MSNISMVEAKLPPGFRFHPRDEELVCDYLMKKISSSNSFFFIEVDLNKCEPWDLPGIKVPVLWNQFLLFFTGAGGSGDDFGFGFSSWNPDECFHDASFLVVCKLGIPASCEAPPATGNTCLR</sequence>
<organism evidence="6 7">
    <name type="scientific">Linum tenue</name>
    <dbReference type="NCBI Taxonomy" id="586396"/>
    <lineage>
        <taxon>Eukaryota</taxon>
        <taxon>Viridiplantae</taxon>
        <taxon>Streptophyta</taxon>
        <taxon>Embryophyta</taxon>
        <taxon>Tracheophyta</taxon>
        <taxon>Spermatophyta</taxon>
        <taxon>Magnoliopsida</taxon>
        <taxon>eudicotyledons</taxon>
        <taxon>Gunneridae</taxon>
        <taxon>Pentapetalae</taxon>
        <taxon>rosids</taxon>
        <taxon>fabids</taxon>
        <taxon>Malpighiales</taxon>
        <taxon>Linaceae</taxon>
        <taxon>Linum</taxon>
    </lineage>
</organism>
<gene>
    <name evidence="6" type="ORF">LITE_LOCUS26616</name>
</gene>
<keyword evidence="4" id="KW-0539">Nucleus</keyword>
<protein>
    <recommendedName>
        <fullName evidence="5">NAC domain-containing protein</fullName>
    </recommendedName>
</protein>
<comment type="caution">
    <text evidence="6">The sequence shown here is derived from an EMBL/GenBank/DDBJ whole genome shotgun (WGS) entry which is preliminary data.</text>
</comment>
<evidence type="ECO:0000313" key="7">
    <source>
        <dbReference type="Proteomes" id="UP001154282"/>
    </source>
</evidence>
<dbReference type="EMBL" id="CAMGYJ010000007">
    <property type="protein sequence ID" value="CAI0440725.1"/>
    <property type="molecule type" value="Genomic_DNA"/>
</dbReference>
<dbReference type="PROSITE" id="PS51005">
    <property type="entry name" value="NAC"/>
    <property type="match status" value="1"/>
</dbReference>
<dbReference type="PANTHER" id="PTHR31744:SF96">
    <property type="entry name" value="NAC DOMAIN-CONTAINING PROTEIN 21_22"/>
    <property type="match status" value="1"/>
</dbReference>
<evidence type="ECO:0000256" key="2">
    <source>
        <dbReference type="ARBA" id="ARBA00023125"/>
    </source>
</evidence>
<dbReference type="Gene3D" id="2.170.150.80">
    <property type="entry name" value="NAC domain"/>
    <property type="match status" value="1"/>
</dbReference>
<dbReference type="AlphaFoldDB" id="A0AAV0M2W5"/>
<evidence type="ECO:0000259" key="5">
    <source>
        <dbReference type="PROSITE" id="PS51005"/>
    </source>
</evidence>
<reference evidence="6" key="1">
    <citation type="submission" date="2022-08" db="EMBL/GenBank/DDBJ databases">
        <authorList>
            <person name="Gutierrez-Valencia J."/>
        </authorList>
    </citation>
    <scope>NUCLEOTIDE SEQUENCE</scope>
</reference>
<dbReference type="PANTHER" id="PTHR31744">
    <property type="entry name" value="PROTEIN CUP-SHAPED COTYLEDON 2-RELATED"/>
    <property type="match status" value="1"/>
</dbReference>
<accession>A0AAV0M2W5</accession>
<keyword evidence="3" id="KW-0804">Transcription</keyword>
<proteinExistence type="predicted"/>
<keyword evidence="1" id="KW-0805">Transcription regulation</keyword>
<feature type="domain" description="NAC" evidence="5">
    <location>
        <begin position="11"/>
        <end position="122"/>
    </location>
</feature>
<evidence type="ECO:0000256" key="3">
    <source>
        <dbReference type="ARBA" id="ARBA00023163"/>
    </source>
</evidence>
<dbReference type="GO" id="GO:0006355">
    <property type="term" value="P:regulation of DNA-templated transcription"/>
    <property type="evidence" value="ECO:0007669"/>
    <property type="project" value="InterPro"/>
</dbReference>
<keyword evidence="7" id="KW-1185">Reference proteome</keyword>
<dbReference type="GO" id="GO:0003677">
    <property type="term" value="F:DNA binding"/>
    <property type="evidence" value="ECO:0007669"/>
    <property type="project" value="UniProtKB-KW"/>
</dbReference>
<dbReference type="Pfam" id="PF02365">
    <property type="entry name" value="NAM"/>
    <property type="match status" value="1"/>
</dbReference>
<dbReference type="SUPFAM" id="SSF101941">
    <property type="entry name" value="NAC domain"/>
    <property type="match status" value="1"/>
</dbReference>
<dbReference type="Proteomes" id="UP001154282">
    <property type="component" value="Unassembled WGS sequence"/>
</dbReference>
<keyword evidence="2" id="KW-0238">DNA-binding</keyword>
<evidence type="ECO:0000313" key="6">
    <source>
        <dbReference type="EMBL" id="CAI0440725.1"/>
    </source>
</evidence>
<dbReference type="InterPro" id="IPR036093">
    <property type="entry name" value="NAC_dom_sf"/>
</dbReference>
<evidence type="ECO:0000256" key="4">
    <source>
        <dbReference type="ARBA" id="ARBA00023242"/>
    </source>
</evidence>
<evidence type="ECO:0000256" key="1">
    <source>
        <dbReference type="ARBA" id="ARBA00023015"/>
    </source>
</evidence>